<dbReference type="EMBL" id="CP068224">
    <property type="protein sequence ID" value="QQT55338.1"/>
    <property type="molecule type" value="Genomic_DNA"/>
</dbReference>
<sequence>MIFINTKYLDTRGVPLSLNRLSVQNKLTSLFLGTCTASDFGTDHYGKDDVTDRLKAYSLGKLNLEPNDEPKCYYCESRCQQVATLQVEHFRPKKTVELQDTNGVHHSGYYWLVVDWHNLLLACPACNGRSAKGNRFPILGARATTNTCNLQLERQLLINPEIEDPSRYLTFNSEGQIFGTGNKATCKGYTSIPIYQLNRDSLVVRRKKIWDEYSNEISEAVFAVKNRYFSIYSIRPLFKLIIIKIKKTQNQDAEYSLWGRYINDNIRYLIRAVPIGIKYQDLFIKLYKNL</sequence>
<evidence type="ECO:0000313" key="2">
    <source>
        <dbReference type="Proteomes" id="UP000595498"/>
    </source>
</evidence>
<protein>
    <recommendedName>
        <fullName evidence="3">TIGR02646 family protein</fullName>
    </recommendedName>
</protein>
<accession>A0ABX7CT96</accession>
<evidence type="ECO:0000313" key="1">
    <source>
        <dbReference type="EMBL" id="QQT55338.1"/>
    </source>
</evidence>
<evidence type="ECO:0008006" key="3">
    <source>
        <dbReference type="Google" id="ProtNLM"/>
    </source>
</evidence>
<reference evidence="1 2" key="1">
    <citation type="submission" date="2021-01" db="EMBL/GenBank/DDBJ databases">
        <title>FDA dAtabase for Regulatory Grade micrObial Sequences (FDA-ARGOS): Supporting development and validation of Infectious Disease Dx tests.</title>
        <authorList>
            <person name="Sproer C."/>
            <person name="Gronow S."/>
            <person name="Severitt S."/>
            <person name="Schroder I."/>
            <person name="Tallon L."/>
            <person name="Sadzewicz L."/>
            <person name="Zhao X."/>
            <person name="Boylan J."/>
            <person name="Ott S."/>
            <person name="Bowen H."/>
            <person name="Vavikolanu K."/>
            <person name="Mehta A."/>
            <person name="Aluvathingal J."/>
            <person name="Nadendla S."/>
            <person name="Lowell S."/>
            <person name="Myers T."/>
            <person name="Yan Y."/>
            <person name="Sichtig H."/>
        </authorList>
    </citation>
    <scope>NUCLEOTIDE SEQUENCE [LARGE SCALE GENOMIC DNA]</scope>
    <source>
        <strain evidence="1 2">FDAARGOS_1141</strain>
    </source>
</reference>
<gene>
    <name evidence="1" type="ORF">I6I98_08810</name>
</gene>
<organism evidence="1 2">
    <name type="scientific">Sphingobacterium multivorum</name>
    <dbReference type="NCBI Taxonomy" id="28454"/>
    <lineage>
        <taxon>Bacteria</taxon>
        <taxon>Pseudomonadati</taxon>
        <taxon>Bacteroidota</taxon>
        <taxon>Sphingobacteriia</taxon>
        <taxon>Sphingobacteriales</taxon>
        <taxon>Sphingobacteriaceae</taxon>
        <taxon>Sphingobacterium</taxon>
    </lineage>
</organism>
<dbReference type="Gene3D" id="1.10.30.50">
    <property type="match status" value="1"/>
</dbReference>
<dbReference type="Proteomes" id="UP000595498">
    <property type="component" value="Chromosome"/>
</dbReference>
<keyword evidence="2" id="KW-1185">Reference proteome</keyword>
<proteinExistence type="predicted"/>
<name>A0ABX7CT96_SPHMU</name>